<proteinExistence type="predicted"/>
<comment type="caution">
    <text evidence="2">The sequence shown here is derived from an EMBL/GenBank/DDBJ whole genome shotgun (WGS) entry which is preliminary data.</text>
</comment>
<name>A0ABW4F3J7_9PSEU</name>
<evidence type="ECO:0000256" key="1">
    <source>
        <dbReference type="SAM" id="MobiDB-lite"/>
    </source>
</evidence>
<dbReference type="Proteomes" id="UP001597114">
    <property type="component" value="Unassembled WGS sequence"/>
</dbReference>
<dbReference type="RefSeq" id="WP_344723688.1">
    <property type="nucleotide sequence ID" value="NZ_BAAAUS010000023.1"/>
</dbReference>
<gene>
    <name evidence="2" type="ORF">ACFSJD_32830</name>
</gene>
<keyword evidence="3" id="KW-1185">Reference proteome</keyword>
<dbReference type="EMBL" id="JBHUCO010000045">
    <property type="protein sequence ID" value="MFD1522323.1"/>
    <property type="molecule type" value="Genomic_DNA"/>
</dbReference>
<organism evidence="2 3">
    <name type="scientific">Pseudonocardia yunnanensis</name>
    <dbReference type="NCBI Taxonomy" id="58107"/>
    <lineage>
        <taxon>Bacteria</taxon>
        <taxon>Bacillati</taxon>
        <taxon>Actinomycetota</taxon>
        <taxon>Actinomycetes</taxon>
        <taxon>Pseudonocardiales</taxon>
        <taxon>Pseudonocardiaceae</taxon>
        <taxon>Pseudonocardia</taxon>
    </lineage>
</organism>
<evidence type="ECO:0000313" key="2">
    <source>
        <dbReference type="EMBL" id="MFD1522323.1"/>
    </source>
</evidence>
<reference evidence="3" key="1">
    <citation type="journal article" date="2019" name="Int. J. Syst. Evol. Microbiol.">
        <title>The Global Catalogue of Microorganisms (GCM) 10K type strain sequencing project: providing services to taxonomists for standard genome sequencing and annotation.</title>
        <authorList>
            <consortium name="The Broad Institute Genomics Platform"/>
            <consortium name="The Broad Institute Genome Sequencing Center for Infectious Disease"/>
            <person name="Wu L."/>
            <person name="Ma J."/>
        </authorList>
    </citation>
    <scope>NUCLEOTIDE SEQUENCE [LARGE SCALE GENOMIC DNA]</scope>
    <source>
        <strain evidence="3">CCM 7043</strain>
    </source>
</reference>
<protein>
    <submittedName>
        <fullName evidence="2">Uncharacterized protein</fullName>
    </submittedName>
</protein>
<accession>A0ABW4F3J7</accession>
<sequence length="68" mass="7339">MPSGRAFYLDQVDQLGSHGARAGGSRPADPHPALQARPRQTRNDAPGRQRQGVPPFLDYPTAADMANQ</sequence>
<feature type="region of interest" description="Disordered" evidence="1">
    <location>
        <begin position="1"/>
        <end position="68"/>
    </location>
</feature>
<evidence type="ECO:0000313" key="3">
    <source>
        <dbReference type="Proteomes" id="UP001597114"/>
    </source>
</evidence>